<keyword evidence="4" id="KW-1185">Reference proteome</keyword>
<organism evidence="3 4">
    <name type="scientific">Maribellus comscasis</name>
    <dbReference type="NCBI Taxonomy" id="2681766"/>
    <lineage>
        <taxon>Bacteria</taxon>
        <taxon>Pseudomonadati</taxon>
        <taxon>Bacteroidota</taxon>
        <taxon>Bacteroidia</taxon>
        <taxon>Marinilabiliales</taxon>
        <taxon>Prolixibacteraceae</taxon>
        <taxon>Maribellus</taxon>
    </lineage>
</organism>
<evidence type="ECO:0000313" key="4">
    <source>
        <dbReference type="Proteomes" id="UP000428260"/>
    </source>
</evidence>
<evidence type="ECO:0000313" key="3">
    <source>
        <dbReference type="EMBL" id="QGY47413.1"/>
    </source>
</evidence>
<dbReference type="AlphaFoldDB" id="A0A6I6K6Z8"/>
<feature type="domain" description="Xylose isomerase-like TIM barrel" evidence="2">
    <location>
        <begin position="145"/>
        <end position="274"/>
    </location>
</feature>
<dbReference type="InterPro" id="IPR013022">
    <property type="entry name" value="Xyl_isomerase-like_TIM-brl"/>
</dbReference>
<name>A0A6I6K6Z8_9BACT</name>
<dbReference type="InterPro" id="IPR050312">
    <property type="entry name" value="IolE/XylAMocC-like"/>
</dbReference>
<dbReference type="KEGG" id="mcos:GM418_28225"/>
<feature type="signal peptide" evidence="1">
    <location>
        <begin position="1"/>
        <end position="26"/>
    </location>
</feature>
<dbReference type="InterPro" id="IPR036237">
    <property type="entry name" value="Xyl_isomerase-like_sf"/>
</dbReference>
<dbReference type="SUPFAM" id="SSF51658">
    <property type="entry name" value="Xylose isomerase-like"/>
    <property type="match status" value="1"/>
</dbReference>
<sequence length="281" mass="31090">MKMTHRRNFLKAAGIGLAVASVPKLAGASVSSSVSSKSDFNFNLGVASYSLRNFSQEEALDMTLRCGINRITFKSMHLPLDSDSETIKKAVTLCQKKGVTLYGGGVIYMKNNKEVDQAFEYAKTAGMEMIIGVPNHELLDYVEGKVKDYDIKLAIHNHGPGDKLYPSAESAYDKIKDRDKRMGLCIDIGHTKRINRDPEQDLKDFFDRVFDIHIKDVTKAASDGKTCIIGRGVIDFPSFLEAVDKSGYKGTLALEYEADGDDPLPGMMESFGYIKGVMKMM</sequence>
<dbReference type="Gene3D" id="3.20.20.150">
    <property type="entry name" value="Divalent-metal-dependent TIM barrel enzymes"/>
    <property type="match status" value="1"/>
</dbReference>
<dbReference type="Proteomes" id="UP000428260">
    <property type="component" value="Chromosome"/>
</dbReference>
<dbReference type="EMBL" id="CP046401">
    <property type="protein sequence ID" value="QGY47413.1"/>
    <property type="molecule type" value="Genomic_DNA"/>
</dbReference>
<dbReference type="Pfam" id="PF01261">
    <property type="entry name" value="AP_endonuc_2"/>
    <property type="match status" value="1"/>
</dbReference>
<protein>
    <submittedName>
        <fullName evidence="3">TIM barrel protein</fullName>
    </submittedName>
</protein>
<feature type="chain" id="PRO_5026352889" evidence="1">
    <location>
        <begin position="27"/>
        <end position="281"/>
    </location>
</feature>
<dbReference type="PROSITE" id="PS51318">
    <property type="entry name" value="TAT"/>
    <property type="match status" value="1"/>
</dbReference>
<proteinExistence type="predicted"/>
<dbReference type="InterPro" id="IPR006311">
    <property type="entry name" value="TAT_signal"/>
</dbReference>
<dbReference type="PANTHER" id="PTHR12110:SF41">
    <property type="entry name" value="INOSOSE DEHYDRATASE"/>
    <property type="match status" value="1"/>
</dbReference>
<evidence type="ECO:0000256" key="1">
    <source>
        <dbReference type="SAM" id="SignalP"/>
    </source>
</evidence>
<evidence type="ECO:0000259" key="2">
    <source>
        <dbReference type="Pfam" id="PF01261"/>
    </source>
</evidence>
<dbReference type="PANTHER" id="PTHR12110">
    <property type="entry name" value="HYDROXYPYRUVATE ISOMERASE"/>
    <property type="match status" value="1"/>
</dbReference>
<gene>
    <name evidence="3" type="ORF">GM418_28225</name>
</gene>
<keyword evidence="1" id="KW-0732">Signal</keyword>
<reference evidence="3 4" key="1">
    <citation type="submission" date="2019-11" db="EMBL/GenBank/DDBJ databases">
        <authorList>
            <person name="Zheng R.K."/>
            <person name="Sun C.M."/>
        </authorList>
    </citation>
    <scope>NUCLEOTIDE SEQUENCE [LARGE SCALE GENOMIC DNA]</scope>
    <source>
        <strain evidence="3 4">WC007</strain>
    </source>
</reference>
<accession>A0A6I6K6Z8</accession>